<comment type="caution">
    <text evidence="5">The sequence shown here is derived from an EMBL/GenBank/DDBJ whole genome shotgun (WGS) entry which is preliminary data.</text>
</comment>
<organism evidence="5 6">
    <name type="scientific">Plakobranchus ocellatus</name>
    <dbReference type="NCBI Taxonomy" id="259542"/>
    <lineage>
        <taxon>Eukaryota</taxon>
        <taxon>Metazoa</taxon>
        <taxon>Spiralia</taxon>
        <taxon>Lophotrochozoa</taxon>
        <taxon>Mollusca</taxon>
        <taxon>Gastropoda</taxon>
        <taxon>Heterobranchia</taxon>
        <taxon>Euthyneura</taxon>
        <taxon>Panpulmonata</taxon>
        <taxon>Sacoglossa</taxon>
        <taxon>Placobranchoidea</taxon>
        <taxon>Plakobranchidae</taxon>
        <taxon>Plakobranchus</taxon>
    </lineage>
</organism>
<comment type="subcellular location">
    <subcellularLocation>
        <location evidence="1">Secreted</location>
    </subcellularLocation>
</comment>
<proteinExistence type="inferred from homology"/>
<name>A0AAV4D1N5_9GAST</name>
<keyword evidence="6" id="KW-1185">Reference proteome</keyword>
<evidence type="ECO:0000313" key="5">
    <source>
        <dbReference type="EMBL" id="GFO37943.1"/>
    </source>
</evidence>
<comment type="similarity">
    <text evidence="2">Belongs to the macin family.</text>
</comment>
<dbReference type="Pfam" id="PF14865">
    <property type="entry name" value="Macin"/>
    <property type="match status" value="1"/>
</dbReference>
<reference evidence="5 6" key="1">
    <citation type="journal article" date="2021" name="Elife">
        <title>Chloroplast acquisition without the gene transfer in kleptoplastic sea slugs, Plakobranchus ocellatus.</title>
        <authorList>
            <person name="Maeda T."/>
            <person name="Takahashi S."/>
            <person name="Yoshida T."/>
            <person name="Shimamura S."/>
            <person name="Takaki Y."/>
            <person name="Nagai Y."/>
            <person name="Toyoda A."/>
            <person name="Suzuki Y."/>
            <person name="Arimoto A."/>
            <person name="Ishii H."/>
            <person name="Satoh N."/>
            <person name="Nishiyama T."/>
            <person name="Hasebe M."/>
            <person name="Maruyama T."/>
            <person name="Minagawa J."/>
            <person name="Obokata J."/>
            <person name="Shigenobu S."/>
        </authorList>
    </citation>
    <scope>NUCLEOTIDE SEQUENCE [LARGE SCALE GENOMIC DNA]</scope>
</reference>
<dbReference type="EMBL" id="BLXT01007308">
    <property type="protein sequence ID" value="GFO37943.1"/>
    <property type="molecule type" value="Genomic_DNA"/>
</dbReference>
<dbReference type="AlphaFoldDB" id="A0AAV4D1N5"/>
<accession>A0AAV4D1N5</accession>
<keyword evidence="4" id="KW-1015">Disulfide bond</keyword>
<dbReference type="GO" id="GO:0006952">
    <property type="term" value="P:defense response"/>
    <property type="evidence" value="ECO:0007669"/>
    <property type="project" value="InterPro"/>
</dbReference>
<protein>
    <submittedName>
        <fullName evidence="5">Macin</fullName>
    </submittedName>
</protein>
<dbReference type="InterPro" id="IPR038456">
    <property type="entry name" value="Macin_sf"/>
</dbReference>
<dbReference type="Gene3D" id="3.30.30.100">
    <property type="match status" value="1"/>
</dbReference>
<keyword evidence="3" id="KW-0964">Secreted</keyword>
<dbReference type="Proteomes" id="UP000735302">
    <property type="component" value="Unassembled WGS sequence"/>
</dbReference>
<evidence type="ECO:0000256" key="2">
    <source>
        <dbReference type="ARBA" id="ARBA00010366"/>
    </source>
</evidence>
<dbReference type="InterPro" id="IPR029230">
    <property type="entry name" value="Macin"/>
</dbReference>
<sequence length="137" mass="15304">MMIIIIGGRGREAHLTHRRSSAEDPFRKETHYSHGRKNVESYSALTIEIKMALSSKLCFVAMVLVAVGVISFDQAEAGVGDCYETWSRCSRWSSWGTGRLWLSCNDRCKELGRNGGSCRLTPSSCPLSNKAYQCQCF</sequence>
<gene>
    <name evidence="5" type="ORF">PoB_006444800</name>
</gene>
<evidence type="ECO:0000256" key="4">
    <source>
        <dbReference type="ARBA" id="ARBA00023157"/>
    </source>
</evidence>
<evidence type="ECO:0000256" key="1">
    <source>
        <dbReference type="ARBA" id="ARBA00004613"/>
    </source>
</evidence>
<evidence type="ECO:0000256" key="3">
    <source>
        <dbReference type="ARBA" id="ARBA00022525"/>
    </source>
</evidence>
<dbReference type="GO" id="GO:0005576">
    <property type="term" value="C:extracellular region"/>
    <property type="evidence" value="ECO:0007669"/>
    <property type="project" value="UniProtKB-SubCell"/>
</dbReference>
<evidence type="ECO:0000313" key="6">
    <source>
        <dbReference type="Proteomes" id="UP000735302"/>
    </source>
</evidence>